<evidence type="ECO:0000313" key="2">
    <source>
        <dbReference type="Proteomes" id="UP001054945"/>
    </source>
</evidence>
<reference evidence="1 2" key="1">
    <citation type="submission" date="2021-06" db="EMBL/GenBank/DDBJ databases">
        <title>Caerostris extrusa draft genome.</title>
        <authorList>
            <person name="Kono N."/>
            <person name="Arakawa K."/>
        </authorList>
    </citation>
    <scope>NUCLEOTIDE SEQUENCE [LARGE SCALE GENOMIC DNA]</scope>
</reference>
<dbReference type="Proteomes" id="UP001054945">
    <property type="component" value="Unassembled WGS sequence"/>
</dbReference>
<proteinExistence type="predicted"/>
<protein>
    <submittedName>
        <fullName evidence="1">Uncharacterized protein</fullName>
    </submittedName>
</protein>
<name>A0AAV4PGN4_CAEEX</name>
<comment type="caution">
    <text evidence="1">The sequence shown here is derived from an EMBL/GenBank/DDBJ whole genome shotgun (WGS) entry which is preliminary data.</text>
</comment>
<evidence type="ECO:0000313" key="1">
    <source>
        <dbReference type="EMBL" id="GIX95084.1"/>
    </source>
</evidence>
<gene>
    <name evidence="1" type="ORF">CEXT_215501</name>
</gene>
<organism evidence="1 2">
    <name type="scientific">Caerostris extrusa</name>
    <name type="common">Bark spider</name>
    <name type="synonym">Caerostris bankana</name>
    <dbReference type="NCBI Taxonomy" id="172846"/>
    <lineage>
        <taxon>Eukaryota</taxon>
        <taxon>Metazoa</taxon>
        <taxon>Ecdysozoa</taxon>
        <taxon>Arthropoda</taxon>
        <taxon>Chelicerata</taxon>
        <taxon>Arachnida</taxon>
        <taxon>Araneae</taxon>
        <taxon>Araneomorphae</taxon>
        <taxon>Entelegynae</taxon>
        <taxon>Araneoidea</taxon>
        <taxon>Araneidae</taxon>
        <taxon>Caerostris</taxon>
    </lineage>
</organism>
<dbReference type="EMBL" id="BPLR01004471">
    <property type="protein sequence ID" value="GIX95084.1"/>
    <property type="molecule type" value="Genomic_DNA"/>
</dbReference>
<accession>A0AAV4PGN4</accession>
<dbReference type="AlphaFoldDB" id="A0AAV4PGN4"/>
<keyword evidence="2" id="KW-1185">Reference proteome</keyword>
<sequence>MLNQCKTICSCFAVKTTGQIPFKCIFHCQNNLDLLSVCPPVETMEKSSYLFKHQMADQKKLPFSPSQIEYADETANRLVN</sequence>